<evidence type="ECO:0000259" key="3">
    <source>
        <dbReference type="Pfam" id="PF13006"/>
    </source>
</evidence>
<dbReference type="Pfam" id="PF01609">
    <property type="entry name" value="DDE_Tnp_1"/>
    <property type="match status" value="1"/>
</dbReference>
<organism evidence="4 5">
    <name type="scientific">Streptomyces chengmaiensis</name>
    <dbReference type="NCBI Taxonomy" id="3040919"/>
    <lineage>
        <taxon>Bacteria</taxon>
        <taxon>Bacillati</taxon>
        <taxon>Actinomycetota</taxon>
        <taxon>Actinomycetes</taxon>
        <taxon>Kitasatosporales</taxon>
        <taxon>Streptomycetaceae</taxon>
        <taxon>Streptomyces</taxon>
    </lineage>
</organism>
<sequence>MLISRLEQLGLGVLTRSCPPELVDRVVGEAGRSEKRRRLLSARFTVYFVLAMCLFSQADYLEVFRLVKTGDKGLRSCSGVNKSSLTRARQRLGWPVMRELFRSVARPLGTDDELFHGLRVLALDGTLLAVPDSAGNNDAFGKSGSQRSPMGYPQARVVAVAECSSHALLDAAIGGFKDSERIVSDALDAHVATGTLLLADRGLWVLARWHRLRDQGTHLLWRIERRKARRVQDVLPDGSYLARIEANKHSKAAGTVKAPSALVRVIEYRVDGQADVVRLITSLTNHEQYPAEELAVLYARRWEIGLVFDEIKTHQRGRPVLRSQTPDGVRREIYAHLIVHHAARDLLDEAARLHRSTAERTSFTRALYVVRRSVISPSGFFPPRPESGTGASDSPRSAGVCCPAEDLATARA</sequence>
<evidence type="ECO:0000259" key="2">
    <source>
        <dbReference type="Pfam" id="PF01609"/>
    </source>
</evidence>
<dbReference type="RefSeq" id="WP_279929873.1">
    <property type="nucleotide sequence ID" value="NZ_JARWBG010000024.1"/>
</dbReference>
<dbReference type="PANTHER" id="PTHR37529">
    <property type="entry name" value="TRANSPOSASE INSG FOR INSERTION SEQUENCE ELEMENT IS4-RELATED"/>
    <property type="match status" value="1"/>
</dbReference>
<accession>A0ABT6HQZ2</accession>
<dbReference type="InterPro" id="IPR024473">
    <property type="entry name" value="Transposases_IS4_N"/>
</dbReference>
<proteinExistence type="predicted"/>
<protein>
    <submittedName>
        <fullName evidence="4">IS4 family transposase</fullName>
    </submittedName>
</protein>
<dbReference type="InterPro" id="IPR002559">
    <property type="entry name" value="Transposase_11"/>
</dbReference>
<dbReference type="Pfam" id="PF13006">
    <property type="entry name" value="Nterm_IS4"/>
    <property type="match status" value="1"/>
</dbReference>
<dbReference type="InterPro" id="IPR012337">
    <property type="entry name" value="RNaseH-like_sf"/>
</dbReference>
<dbReference type="PANTHER" id="PTHR37529:SF1">
    <property type="entry name" value="TRANSPOSASE INSG FOR INSERTION SEQUENCE ELEMENT IS4-RELATED"/>
    <property type="match status" value="1"/>
</dbReference>
<evidence type="ECO:0000256" key="1">
    <source>
        <dbReference type="SAM" id="MobiDB-lite"/>
    </source>
</evidence>
<dbReference type="SUPFAM" id="SSF53098">
    <property type="entry name" value="Ribonuclease H-like"/>
    <property type="match status" value="1"/>
</dbReference>
<gene>
    <name evidence="4" type="ORF">QCN29_20545</name>
</gene>
<evidence type="ECO:0000313" key="4">
    <source>
        <dbReference type="EMBL" id="MDH2391137.1"/>
    </source>
</evidence>
<dbReference type="InterPro" id="IPR047952">
    <property type="entry name" value="Transpos_IS4"/>
</dbReference>
<feature type="domain" description="Transposase IS4-like" evidence="2">
    <location>
        <begin position="117"/>
        <end position="339"/>
    </location>
</feature>
<evidence type="ECO:0000313" key="5">
    <source>
        <dbReference type="Proteomes" id="UP001223144"/>
    </source>
</evidence>
<keyword evidence="5" id="KW-1185">Reference proteome</keyword>
<feature type="domain" description="Transposase IS4 N-terminal" evidence="3">
    <location>
        <begin position="11"/>
        <end position="102"/>
    </location>
</feature>
<reference evidence="4 5" key="1">
    <citation type="submission" date="2023-04" db="EMBL/GenBank/DDBJ databases">
        <title>Streptomyces chengmaiensis sp. nov. isolated from the stem of mangrove plant in Hainan.</title>
        <authorList>
            <person name="Huang X."/>
            <person name="Zhou S."/>
            <person name="Chu X."/>
            <person name="Xie Y."/>
            <person name="Lin Y."/>
        </authorList>
    </citation>
    <scope>NUCLEOTIDE SEQUENCE [LARGE SCALE GENOMIC DNA]</scope>
    <source>
        <strain evidence="4 5">HNM0663</strain>
    </source>
</reference>
<dbReference type="Proteomes" id="UP001223144">
    <property type="component" value="Unassembled WGS sequence"/>
</dbReference>
<comment type="caution">
    <text evidence="4">The sequence shown here is derived from an EMBL/GenBank/DDBJ whole genome shotgun (WGS) entry which is preliminary data.</text>
</comment>
<dbReference type="NCBIfam" id="NF033592">
    <property type="entry name" value="transpos_IS4_1"/>
    <property type="match status" value="1"/>
</dbReference>
<feature type="region of interest" description="Disordered" evidence="1">
    <location>
        <begin position="380"/>
        <end position="412"/>
    </location>
</feature>
<name>A0ABT6HQZ2_9ACTN</name>
<dbReference type="EMBL" id="JARWBG010000024">
    <property type="protein sequence ID" value="MDH2391137.1"/>
    <property type="molecule type" value="Genomic_DNA"/>
</dbReference>